<feature type="domain" description="Non-reducing end beta-L-arabinofuranosidase-like GH127 catalytic" evidence="1">
    <location>
        <begin position="17"/>
        <end position="390"/>
    </location>
</feature>
<name>A0A9P4S8X9_9PEZI</name>
<dbReference type="Proteomes" id="UP000799429">
    <property type="component" value="Unassembled WGS sequence"/>
</dbReference>
<feature type="domain" description="Non-reducing end beta-L-arabinofuranosidase-like GH127 middle" evidence="2">
    <location>
        <begin position="409"/>
        <end position="487"/>
    </location>
</feature>
<evidence type="ECO:0000259" key="1">
    <source>
        <dbReference type="Pfam" id="PF07944"/>
    </source>
</evidence>
<comment type="caution">
    <text evidence="4">The sequence shown here is derived from an EMBL/GenBank/DDBJ whole genome shotgun (WGS) entry which is preliminary data.</text>
</comment>
<dbReference type="EMBL" id="MU006100">
    <property type="protein sequence ID" value="KAF2837380.1"/>
    <property type="molecule type" value="Genomic_DNA"/>
</dbReference>
<keyword evidence="4" id="KW-0378">Hydrolase</keyword>
<dbReference type="InterPro" id="IPR012878">
    <property type="entry name" value="Beta-AFase-like_GH127_cat"/>
</dbReference>
<dbReference type="OrthoDB" id="654211at2759"/>
<feature type="domain" description="Non-reducing end beta-L-arabinofuranosidase-like GH127 C-terminal" evidence="3">
    <location>
        <begin position="512"/>
        <end position="624"/>
    </location>
</feature>
<dbReference type="PANTHER" id="PTHR43465">
    <property type="entry name" value="DUF1680 DOMAIN PROTEIN (AFU_ORTHOLOGUE AFUA_1G08910)"/>
    <property type="match status" value="1"/>
</dbReference>
<dbReference type="Pfam" id="PF20737">
    <property type="entry name" value="Glyco_hydro127C"/>
    <property type="match status" value="1"/>
</dbReference>
<dbReference type="GO" id="GO:0005975">
    <property type="term" value="P:carbohydrate metabolic process"/>
    <property type="evidence" value="ECO:0007669"/>
    <property type="project" value="InterPro"/>
</dbReference>
<gene>
    <name evidence="4" type="ORF">M501DRAFT_1006847</name>
</gene>
<evidence type="ECO:0000313" key="5">
    <source>
        <dbReference type="Proteomes" id="UP000799429"/>
    </source>
</evidence>
<dbReference type="InterPro" id="IPR049046">
    <property type="entry name" value="Beta-AFase-like_GH127_middle"/>
</dbReference>
<dbReference type="GO" id="GO:0016787">
    <property type="term" value="F:hydrolase activity"/>
    <property type="evidence" value="ECO:0007669"/>
    <property type="project" value="UniProtKB-KW"/>
</dbReference>
<proteinExistence type="predicted"/>
<dbReference type="InterPro" id="IPR008928">
    <property type="entry name" value="6-hairpin_glycosidase_sf"/>
</dbReference>
<dbReference type="AlphaFoldDB" id="A0A9P4S8X9"/>
<reference evidence="4" key="1">
    <citation type="journal article" date="2020" name="Stud. Mycol.">
        <title>101 Dothideomycetes genomes: a test case for predicting lifestyles and emergence of pathogens.</title>
        <authorList>
            <person name="Haridas S."/>
            <person name="Albert R."/>
            <person name="Binder M."/>
            <person name="Bloem J."/>
            <person name="Labutti K."/>
            <person name="Salamov A."/>
            <person name="Andreopoulos B."/>
            <person name="Baker S."/>
            <person name="Barry K."/>
            <person name="Bills G."/>
            <person name="Bluhm B."/>
            <person name="Cannon C."/>
            <person name="Castanera R."/>
            <person name="Culley D."/>
            <person name="Daum C."/>
            <person name="Ezra D."/>
            <person name="Gonzalez J."/>
            <person name="Henrissat B."/>
            <person name="Kuo A."/>
            <person name="Liang C."/>
            <person name="Lipzen A."/>
            <person name="Lutzoni F."/>
            <person name="Magnuson J."/>
            <person name="Mondo S."/>
            <person name="Nolan M."/>
            <person name="Ohm R."/>
            <person name="Pangilinan J."/>
            <person name="Park H.-J."/>
            <person name="Ramirez L."/>
            <person name="Alfaro M."/>
            <person name="Sun H."/>
            <person name="Tritt A."/>
            <person name="Yoshinaga Y."/>
            <person name="Zwiers L.-H."/>
            <person name="Turgeon B."/>
            <person name="Goodwin S."/>
            <person name="Spatafora J."/>
            <person name="Crous P."/>
            <person name="Grigoriev I."/>
        </authorList>
    </citation>
    <scope>NUCLEOTIDE SEQUENCE</scope>
    <source>
        <strain evidence="4">CBS 101060</strain>
    </source>
</reference>
<dbReference type="SUPFAM" id="SSF48208">
    <property type="entry name" value="Six-hairpin glycosidases"/>
    <property type="match status" value="1"/>
</dbReference>
<dbReference type="PANTHER" id="PTHR43465:SF2">
    <property type="entry name" value="DUF1680 DOMAIN PROTEIN (AFU_ORTHOLOGUE AFUA_1G08910)"/>
    <property type="match status" value="1"/>
</dbReference>
<evidence type="ECO:0000259" key="2">
    <source>
        <dbReference type="Pfam" id="PF20736"/>
    </source>
</evidence>
<accession>A0A9P4S8X9</accession>
<dbReference type="Pfam" id="PF07944">
    <property type="entry name" value="Beta-AFase-like_GH127_cat"/>
    <property type="match status" value="1"/>
</dbReference>
<organism evidence="4 5">
    <name type="scientific">Patellaria atrata CBS 101060</name>
    <dbReference type="NCBI Taxonomy" id="1346257"/>
    <lineage>
        <taxon>Eukaryota</taxon>
        <taxon>Fungi</taxon>
        <taxon>Dikarya</taxon>
        <taxon>Ascomycota</taxon>
        <taxon>Pezizomycotina</taxon>
        <taxon>Dothideomycetes</taxon>
        <taxon>Dothideomycetes incertae sedis</taxon>
        <taxon>Patellariales</taxon>
        <taxon>Patellariaceae</taxon>
        <taxon>Patellaria</taxon>
    </lineage>
</organism>
<sequence length="627" mass="71523">MYYLQVSFTETLINPASFLGRKRQTVLLNTLPFQLRVLKEIGRYDAFRLKWHPTYDESRNIWPGPMHAFWDSDVAKWIEGACYFLHDNSDDEIEHAVDELVDMIRAAQHPDGYLNIYFTVVKPKERFSNLRDMHGLYNAGHLIEAALAHEHLYHNKKLLSPILSYVKFLSKVFGPGEEQRHGYPGHLEIELALLRLYQLSQDSDHLALARYFLTERGNGKASKRDEGPYLRPDHYPNQRAYWYQQAHLSIIEQNTIQGHSVRAIVDGLGLKDSALRIWNNMVDKKMYVTGFGIDYFLPPGIDEGGCSAETCASIGVMLLAERLLQLNLNARYADILELYLYNTVFAGMASDWPSFTYANQLASSDTNPSKRHEWFSCACCPPNITRLLRYITGYLWTTKTNLEGRSATLNCHLYGSTKLRLPFGEHSITVSQNSAWPWEGLVNFKIETPDNVSLTMRLRIPRWARSWKITPEPHASPQSGYITLSSEYLRQNPNFELDIPLEVRQISPHPLSNQHAVALARGPIVYCLEDVDNSWINNHFKGLVFDTNATTSEHTVTDAKTKSKYVIVKANGKHGLLSLEGAGTPGTMTSNTELIGTQVILEFVFIPYYFRGNRGGSGQMRVLLRRK</sequence>
<evidence type="ECO:0000259" key="3">
    <source>
        <dbReference type="Pfam" id="PF20737"/>
    </source>
</evidence>
<keyword evidence="5" id="KW-1185">Reference proteome</keyword>
<protein>
    <submittedName>
        <fullName evidence="4">Glycoside hydrolase family 127 protein</fullName>
    </submittedName>
</protein>
<evidence type="ECO:0000313" key="4">
    <source>
        <dbReference type="EMBL" id="KAF2837380.1"/>
    </source>
</evidence>
<dbReference type="InterPro" id="IPR049049">
    <property type="entry name" value="Beta-AFase-like_GH127_C"/>
</dbReference>
<dbReference type="Pfam" id="PF20736">
    <property type="entry name" value="Glyco_hydro127M"/>
    <property type="match status" value="1"/>
</dbReference>
<dbReference type="InterPro" id="IPR049174">
    <property type="entry name" value="Beta-AFase-like"/>
</dbReference>